<evidence type="ECO:0000256" key="10">
    <source>
        <dbReference type="SAM" id="MobiDB-lite"/>
    </source>
</evidence>
<dbReference type="Pfam" id="PF14551">
    <property type="entry name" value="MCM_N"/>
    <property type="match status" value="1"/>
</dbReference>
<evidence type="ECO:0000256" key="5">
    <source>
        <dbReference type="ARBA" id="ARBA00022801"/>
    </source>
</evidence>
<reference evidence="12" key="1">
    <citation type="journal article" date="2015" name="Genom Data">
        <title>Genome sequences of six Phytophthora species associated with forests in New Zealand.</title>
        <authorList>
            <person name="Studholme D.J."/>
            <person name="McDougal R.L."/>
            <person name="Sambles C."/>
            <person name="Hansen E."/>
            <person name="Hardy G."/>
            <person name="Grant M."/>
            <person name="Ganley R.J."/>
            <person name="Williams N.M."/>
        </authorList>
    </citation>
    <scope>NUCLEOTIDE SEQUENCE</scope>
    <source>
        <strain evidence="12">NZFS 2646</strain>
        <strain evidence="13">NZFS 3630</strain>
    </source>
</reference>
<dbReference type="STRING" id="325452.A0A3R7GN24"/>
<reference evidence="16 17" key="2">
    <citation type="submission" date="2018-07" db="EMBL/GenBank/DDBJ databases">
        <title>Genome sequencing of oomycete isolates from Chile give support for New Zealand origin for Phytophthora kernoviae and make available the first Nothophytophthora sp. genome.</title>
        <authorList>
            <person name="Studholme D.J."/>
            <person name="Sanfuentes E."/>
            <person name="Panda P."/>
            <person name="Hill R."/>
            <person name="Sambles C."/>
            <person name="Grant M."/>
            <person name="Williams N.M."/>
            <person name="Mcdougal R.L."/>
        </authorList>
    </citation>
    <scope>NUCLEOTIDE SEQUENCE [LARGE SCALE GENOMIC DNA]</scope>
    <source>
        <strain evidence="14">Chile2</strain>
        <strain evidence="15">Chile4</strain>
    </source>
</reference>
<comment type="similarity">
    <text evidence="9">Belongs to the MCM family.</text>
</comment>
<keyword evidence="5" id="KW-0378">Hydrolase</keyword>
<comment type="subcellular location">
    <subcellularLocation>
        <location evidence="1">Nucleus</location>
    </subcellularLocation>
</comment>
<dbReference type="PANTHER" id="PTHR11630:SF26">
    <property type="entry name" value="DNA REPLICATION LICENSING FACTOR MCM7"/>
    <property type="match status" value="1"/>
</dbReference>
<evidence type="ECO:0000256" key="1">
    <source>
        <dbReference type="ARBA" id="ARBA00004123"/>
    </source>
</evidence>
<dbReference type="EC" id="3.6.4.12" evidence="2"/>
<dbReference type="Proteomes" id="UP000285624">
    <property type="component" value="Unassembled WGS sequence"/>
</dbReference>
<evidence type="ECO:0000259" key="11">
    <source>
        <dbReference type="PROSITE" id="PS50051"/>
    </source>
</evidence>
<dbReference type="InterPro" id="IPR031327">
    <property type="entry name" value="MCM"/>
</dbReference>
<dbReference type="Proteomes" id="UP000792063">
    <property type="component" value="Unassembled WGS sequence"/>
</dbReference>
<dbReference type="Pfam" id="PF24901">
    <property type="entry name" value="WHD_MCM7"/>
    <property type="match status" value="1"/>
</dbReference>
<dbReference type="GO" id="GO:0000727">
    <property type="term" value="P:double-strand break repair via break-induced replication"/>
    <property type="evidence" value="ECO:0007669"/>
    <property type="project" value="TreeGrafter"/>
</dbReference>
<dbReference type="Gene3D" id="3.30.1640.10">
    <property type="entry name" value="mini-chromosome maintenance (MCM) complex, chain A, domain 1"/>
    <property type="match status" value="1"/>
</dbReference>
<dbReference type="SMART" id="SM00382">
    <property type="entry name" value="AAA"/>
    <property type="match status" value="1"/>
</dbReference>
<evidence type="ECO:0000313" key="12">
    <source>
        <dbReference type="EMBL" id="KAG2508201.1"/>
    </source>
</evidence>
<dbReference type="GO" id="GO:0017116">
    <property type="term" value="F:single-stranded DNA helicase activity"/>
    <property type="evidence" value="ECO:0007669"/>
    <property type="project" value="TreeGrafter"/>
</dbReference>
<dbReference type="GO" id="GO:0016787">
    <property type="term" value="F:hydrolase activity"/>
    <property type="evidence" value="ECO:0007669"/>
    <property type="project" value="UniProtKB-KW"/>
</dbReference>
<dbReference type="InterPro" id="IPR001208">
    <property type="entry name" value="MCM_dom"/>
</dbReference>
<evidence type="ECO:0000256" key="8">
    <source>
        <dbReference type="ARBA" id="ARBA00023242"/>
    </source>
</evidence>
<keyword evidence="8" id="KW-0539">Nucleus</keyword>
<evidence type="ECO:0000313" key="15">
    <source>
        <dbReference type="EMBL" id="RLN74314.1"/>
    </source>
</evidence>
<dbReference type="InterPro" id="IPR027417">
    <property type="entry name" value="P-loop_NTPase"/>
</dbReference>
<keyword evidence="6 9" id="KW-0067">ATP-binding</keyword>
<dbReference type="PROSITE" id="PS50051">
    <property type="entry name" value="MCM_2"/>
    <property type="match status" value="1"/>
</dbReference>
<sequence length="601" mass="66050">MSSSQSFSQTFGGVGGGDGAGADTVGGSGGVGMSNYAEEKAKCAAFLLNFTSNLDDPALGPKYTRMLQEVANRERTSIPISLDDVQIFEHDEVFVTRIVRNARRYIALFSDAVEENLPPPTRDISDSQDMQMGLVTETYLEATDVVNHKKRYSAMESSEAMESAVLRLQEGSANVYEVLSQSLAPEIYGHEDVKKALLLLLIGGVTKRMDEGMRLRGDLNVLLMGDPGVAKSQLLKHIATVAPRGVYTTGKGSSGVGLTAAVVRDTTTKEMTLEGGALVLADMGICCIDEFDKMEEGDRTAIHEVMEQQTVSIAKAGITTTLNARTSVLAAANPIFGRYNKKLSASQNINLPNALLSRFDLLFLLLDIANYEKDEALARHVTYVHRFSRNPDMKFEPVRPEVLRYFIAIAKQYQPNIPEHLCGYIVEAYVTLRQQDANEHARERQQQQFRQKQYGDGGANDAQTAMTARQLLSILRLSQALARLRFSTEVIHQDVDEAIRLVYVSKASLTEQDDANGGGNSGKAGTGNRGRGRSTDATSRIYRLLLEFATDRGLKVLPMSDLEPVVLRKGFTTQQLHACIEFYQELEVMQLAANGTRVTII</sequence>
<dbReference type="SUPFAM" id="SSF52540">
    <property type="entry name" value="P-loop containing nucleoside triphosphate hydrolases"/>
    <property type="match status" value="1"/>
</dbReference>
<dbReference type="Pfam" id="PF00493">
    <property type="entry name" value="MCM"/>
    <property type="match status" value="1"/>
</dbReference>
<evidence type="ECO:0000256" key="9">
    <source>
        <dbReference type="RuleBase" id="RU004070"/>
    </source>
</evidence>
<dbReference type="EMBL" id="JPWV03000578">
    <property type="protein sequence ID" value="KAG2508201.1"/>
    <property type="molecule type" value="Genomic_DNA"/>
</dbReference>
<protein>
    <recommendedName>
        <fullName evidence="2">DNA helicase</fullName>
        <ecNumber evidence="2">3.6.4.12</ecNumber>
    </recommendedName>
</protein>
<evidence type="ECO:0000256" key="3">
    <source>
        <dbReference type="ARBA" id="ARBA00022705"/>
    </source>
</evidence>
<dbReference type="GO" id="GO:0003697">
    <property type="term" value="F:single-stranded DNA binding"/>
    <property type="evidence" value="ECO:0007669"/>
    <property type="project" value="TreeGrafter"/>
</dbReference>
<feature type="compositionally biased region" description="Gly residues" evidence="10">
    <location>
        <begin position="516"/>
        <end position="529"/>
    </location>
</feature>
<dbReference type="PROSITE" id="PS00847">
    <property type="entry name" value="MCM_1"/>
    <property type="match status" value="1"/>
</dbReference>
<dbReference type="InterPro" id="IPR041562">
    <property type="entry name" value="MCM_lid"/>
</dbReference>
<evidence type="ECO:0000313" key="14">
    <source>
        <dbReference type="EMBL" id="RLN21132.1"/>
    </source>
</evidence>
<evidence type="ECO:0000256" key="4">
    <source>
        <dbReference type="ARBA" id="ARBA00022741"/>
    </source>
</evidence>
<dbReference type="InterPro" id="IPR018525">
    <property type="entry name" value="MCM_CS"/>
</dbReference>
<keyword evidence="4 9" id="KW-0547">Nucleotide-binding</keyword>
<dbReference type="EMBL" id="MAYM02001282">
    <property type="protein sequence ID" value="RLN21132.1"/>
    <property type="molecule type" value="Genomic_DNA"/>
</dbReference>
<dbReference type="GO" id="GO:0005524">
    <property type="term" value="F:ATP binding"/>
    <property type="evidence" value="ECO:0007669"/>
    <property type="project" value="UniProtKB-KW"/>
</dbReference>
<accession>A0A3R7GN24</accession>
<dbReference type="Proteomes" id="UP000785171">
    <property type="component" value="Unassembled WGS sequence"/>
</dbReference>
<dbReference type="GO" id="GO:0006271">
    <property type="term" value="P:DNA strand elongation involved in DNA replication"/>
    <property type="evidence" value="ECO:0007669"/>
    <property type="project" value="TreeGrafter"/>
</dbReference>
<keyword evidence="16" id="KW-1185">Reference proteome</keyword>
<keyword evidence="7 9" id="KW-0238">DNA-binding</keyword>
<evidence type="ECO:0000256" key="2">
    <source>
        <dbReference type="ARBA" id="ARBA00012551"/>
    </source>
</evidence>
<dbReference type="AlphaFoldDB" id="A0A3R7GN24"/>
<evidence type="ECO:0000256" key="7">
    <source>
        <dbReference type="ARBA" id="ARBA00023125"/>
    </source>
</evidence>
<reference evidence="12" key="3">
    <citation type="submission" date="2020-06" db="EMBL/GenBank/DDBJ databases">
        <authorList>
            <person name="Studholme D.J."/>
        </authorList>
    </citation>
    <scope>NUCLEOTIDE SEQUENCE</scope>
    <source>
        <strain evidence="12">NZFS 2646</strain>
        <strain evidence="13">NZFS 3630</strain>
    </source>
</reference>
<feature type="region of interest" description="Disordered" evidence="10">
    <location>
        <begin position="437"/>
        <end position="460"/>
    </location>
</feature>
<dbReference type="Gene3D" id="3.40.50.300">
    <property type="entry name" value="P-loop containing nucleotide triphosphate hydrolases"/>
    <property type="match status" value="1"/>
</dbReference>
<name>A0A3R7GN24_9STRA</name>
<dbReference type="GO" id="GO:0006270">
    <property type="term" value="P:DNA replication initiation"/>
    <property type="evidence" value="ECO:0007669"/>
    <property type="project" value="TreeGrafter"/>
</dbReference>
<evidence type="ECO:0000313" key="13">
    <source>
        <dbReference type="EMBL" id="KAG2510666.1"/>
    </source>
</evidence>
<dbReference type="GO" id="GO:0005634">
    <property type="term" value="C:nucleus"/>
    <property type="evidence" value="ECO:0007669"/>
    <property type="project" value="UniProtKB-SubCell"/>
</dbReference>
<dbReference type="SMART" id="SM00350">
    <property type="entry name" value="MCM"/>
    <property type="match status" value="1"/>
</dbReference>
<feature type="region of interest" description="Disordered" evidence="10">
    <location>
        <begin position="512"/>
        <end position="535"/>
    </location>
</feature>
<proteinExistence type="inferred from homology"/>
<feature type="domain" description="MCM C-terminal AAA(+) ATPase" evidence="11">
    <location>
        <begin position="175"/>
        <end position="381"/>
    </location>
</feature>
<organism evidence="14 17">
    <name type="scientific">Phytophthora kernoviae</name>
    <dbReference type="NCBI Taxonomy" id="325452"/>
    <lineage>
        <taxon>Eukaryota</taxon>
        <taxon>Sar</taxon>
        <taxon>Stramenopiles</taxon>
        <taxon>Oomycota</taxon>
        <taxon>Peronosporomycetes</taxon>
        <taxon>Peronosporales</taxon>
        <taxon>Peronosporaceae</taxon>
        <taxon>Phytophthora</taxon>
    </lineage>
</organism>
<comment type="caution">
    <text evidence="14">The sequence shown here is derived from an EMBL/GenBank/DDBJ whole genome shotgun (WGS) entry which is preliminary data.</text>
</comment>
<dbReference type="GO" id="GO:0042555">
    <property type="term" value="C:MCM complex"/>
    <property type="evidence" value="ECO:0007669"/>
    <property type="project" value="TreeGrafter"/>
</dbReference>
<dbReference type="EMBL" id="MBDN02000577">
    <property type="protein sequence ID" value="RLN74314.1"/>
    <property type="molecule type" value="Genomic_DNA"/>
</dbReference>
<dbReference type="FunFam" id="3.40.50.300:FF:000288">
    <property type="entry name" value="DNA replication licensing factor MCM7"/>
    <property type="match status" value="1"/>
</dbReference>
<evidence type="ECO:0000256" key="6">
    <source>
        <dbReference type="ARBA" id="ARBA00022840"/>
    </source>
</evidence>
<gene>
    <name evidence="14" type="ORF">BBI17_009014</name>
    <name evidence="15" type="ORF">BBO99_00009005</name>
    <name evidence="12" type="ORF">JM16_008718</name>
    <name evidence="13" type="ORF">JM18_008736</name>
</gene>
<evidence type="ECO:0000313" key="17">
    <source>
        <dbReference type="Proteomes" id="UP000285883"/>
    </source>
</evidence>
<evidence type="ECO:0000313" key="16">
    <source>
        <dbReference type="Proteomes" id="UP000285624"/>
    </source>
</evidence>
<dbReference type="InterPro" id="IPR003593">
    <property type="entry name" value="AAA+_ATPase"/>
</dbReference>
<dbReference type="PANTHER" id="PTHR11630">
    <property type="entry name" value="DNA REPLICATION LICENSING FACTOR MCM FAMILY MEMBER"/>
    <property type="match status" value="1"/>
</dbReference>
<dbReference type="PRINTS" id="PR01657">
    <property type="entry name" value="MCMFAMILY"/>
</dbReference>
<keyword evidence="3" id="KW-0235">DNA replication</keyword>
<dbReference type="EMBL" id="JPWU03000595">
    <property type="protein sequence ID" value="KAG2510666.1"/>
    <property type="molecule type" value="Genomic_DNA"/>
</dbReference>
<dbReference type="Pfam" id="PF17855">
    <property type="entry name" value="MCM_lid"/>
    <property type="match status" value="1"/>
</dbReference>
<dbReference type="Proteomes" id="UP000285883">
    <property type="component" value="Unassembled WGS sequence"/>
</dbReference>
<dbReference type="InterPro" id="IPR027925">
    <property type="entry name" value="MCM_N"/>
</dbReference>